<organism evidence="2 3">
    <name type="scientific">Halobellus rarus</name>
    <dbReference type="NCBI Taxonomy" id="1126237"/>
    <lineage>
        <taxon>Archaea</taxon>
        <taxon>Methanobacteriati</taxon>
        <taxon>Methanobacteriota</taxon>
        <taxon>Stenosarchaea group</taxon>
        <taxon>Halobacteria</taxon>
        <taxon>Halobacteriales</taxon>
        <taxon>Haloferacaceae</taxon>
        <taxon>Halobellus</taxon>
    </lineage>
</organism>
<dbReference type="AlphaFoldDB" id="A0ABD6CMT4"/>
<dbReference type="Pfam" id="PF04919">
    <property type="entry name" value="DUF655"/>
    <property type="match status" value="1"/>
</dbReference>
<dbReference type="Gene3D" id="2.40.50.140">
    <property type="entry name" value="Nucleic acid-binding proteins"/>
    <property type="match status" value="1"/>
</dbReference>
<comment type="caution">
    <text evidence="2">The sequence shown here is derived from an EMBL/GenBank/DDBJ whole genome shotgun (WGS) entry which is preliminary data.</text>
</comment>
<dbReference type="Proteomes" id="UP001597085">
    <property type="component" value="Unassembled WGS sequence"/>
</dbReference>
<dbReference type="Gene3D" id="1.10.150.280">
    <property type="entry name" value="AF1531-like domain"/>
    <property type="match status" value="1"/>
</dbReference>
<feature type="compositionally biased region" description="Low complexity" evidence="1">
    <location>
        <begin position="1"/>
        <end position="17"/>
    </location>
</feature>
<proteinExistence type="predicted"/>
<accession>A0ABD6CMT4</accession>
<reference evidence="2 3" key="1">
    <citation type="journal article" date="2019" name="Int. J. Syst. Evol. Microbiol.">
        <title>The Global Catalogue of Microorganisms (GCM) 10K type strain sequencing project: providing services to taxonomists for standard genome sequencing and annotation.</title>
        <authorList>
            <consortium name="The Broad Institute Genomics Platform"/>
            <consortium name="The Broad Institute Genome Sequencing Center for Infectious Disease"/>
            <person name="Wu L."/>
            <person name="Ma J."/>
        </authorList>
    </citation>
    <scope>NUCLEOTIDE SEQUENCE [LARGE SCALE GENOMIC DNA]</scope>
    <source>
        <strain evidence="2 3">CGMCC 1.12121</strain>
    </source>
</reference>
<dbReference type="EMBL" id="JBHUDK010000006">
    <property type="protein sequence ID" value="MFD1599016.1"/>
    <property type="molecule type" value="Genomic_DNA"/>
</dbReference>
<feature type="compositionally biased region" description="Basic and acidic residues" evidence="1">
    <location>
        <begin position="24"/>
        <end position="34"/>
    </location>
</feature>
<dbReference type="InterPro" id="IPR007003">
    <property type="entry name" value="DUF655"/>
</dbReference>
<dbReference type="PANTHER" id="PTHR40734:SF1">
    <property type="entry name" value="DNA-BINDING PROTEIN"/>
    <property type="match status" value="1"/>
</dbReference>
<name>A0ABD6CMT4_9EURY</name>
<dbReference type="SUPFAM" id="SSF160975">
    <property type="entry name" value="AF1531-like"/>
    <property type="match status" value="1"/>
</dbReference>
<dbReference type="RefSeq" id="WP_256420544.1">
    <property type="nucleotide sequence ID" value="NZ_JANHDI010000002.1"/>
</dbReference>
<evidence type="ECO:0000313" key="2">
    <source>
        <dbReference type="EMBL" id="MFD1599016.1"/>
    </source>
</evidence>
<feature type="region of interest" description="Disordered" evidence="1">
    <location>
        <begin position="1"/>
        <end position="34"/>
    </location>
</feature>
<evidence type="ECO:0000256" key="1">
    <source>
        <dbReference type="SAM" id="MobiDB-lite"/>
    </source>
</evidence>
<dbReference type="InterPro" id="IPR012340">
    <property type="entry name" value="NA-bd_OB-fold"/>
</dbReference>
<protein>
    <submittedName>
        <fullName evidence="2">DUF655 domain-containing protein</fullName>
    </submittedName>
</protein>
<evidence type="ECO:0000313" key="3">
    <source>
        <dbReference type="Proteomes" id="UP001597085"/>
    </source>
</evidence>
<sequence length="216" mass="24361">MTTTESGDADGSAGSAGDDADETASERESDPEDVRYAVILDHLPHGRADDDRPRHRKSPLAYALGERDFRLFEVTLADDADVSIGDRIVIGPTEARDAVSGFKQVTYDDLSNTANAELEYAIEEIVDANERRFVDFYNDAQPITLRLHQLNLLPGIGKKLRNNILDQRKRGPFESFEDVEERVSGLHRPKEVLIERILEELRDDDLKYKTFVGRES</sequence>
<gene>
    <name evidence="2" type="ORF">ACFSBX_08620</name>
</gene>
<dbReference type="PANTHER" id="PTHR40734">
    <property type="entry name" value="TRNA-SPECIFIC ADENOSINE DEAMINASE-RELATED"/>
    <property type="match status" value="1"/>
</dbReference>
<keyword evidence="3" id="KW-1185">Reference proteome</keyword>